<organism evidence="17 18">
    <name type="scientific">Glycomyces luteolus</name>
    <dbReference type="NCBI Taxonomy" id="2670330"/>
    <lineage>
        <taxon>Bacteria</taxon>
        <taxon>Bacillati</taxon>
        <taxon>Actinomycetota</taxon>
        <taxon>Actinomycetes</taxon>
        <taxon>Glycomycetales</taxon>
        <taxon>Glycomycetaceae</taxon>
        <taxon>Glycomyces</taxon>
    </lineage>
</organism>
<dbReference type="AlphaFoldDB" id="A0A9X3P5E1"/>
<keyword evidence="7 15" id="KW-0328">Glycosyltransferase</keyword>
<keyword evidence="8 15" id="KW-0808">Transferase</keyword>
<reference evidence="17" key="1">
    <citation type="submission" date="2022-12" db="EMBL/GenBank/DDBJ databases">
        <title>Gycomyces niveus sp.nov.,a novel actinomycete isolated from soil in Shouguan.</title>
        <authorList>
            <person name="Yang X."/>
        </authorList>
    </citation>
    <scope>NUCLEOTIDE SEQUENCE</scope>
    <source>
        <strain evidence="17">NEAU-A15</strain>
    </source>
</reference>
<comment type="catalytic activity">
    <reaction evidence="14">
        <text>IMP + diphosphate = hypoxanthine + 5-phospho-alpha-D-ribose 1-diphosphate</text>
        <dbReference type="Rhea" id="RHEA:17973"/>
        <dbReference type="ChEBI" id="CHEBI:17368"/>
        <dbReference type="ChEBI" id="CHEBI:33019"/>
        <dbReference type="ChEBI" id="CHEBI:58017"/>
        <dbReference type="ChEBI" id="CHEBI:58053"/>
        <dbReference type="EC" id="2.4.2.8"/>
    </reaction>
    <physiologicalReaction direction="right-to-left" evidence="14">
        <dbReference type="Rhea" id="RHEA:17975"/>
    </physiologicalReaction>
</comment>
<dbReference type="InterPro" id="IPR050408">
    <property type="entry name" value="HGPRT"/>
</dbReference>
<comment type="similarity">
    <text evidence="5 15">Belongs to the purine/pyrimidine phosphoribosyltransferase family.</text>
</comment>
<comment type="cofactor">
    <cofactor evidence="1 15">
        <name>Mg(2+)</name>
        <dbReference type="ChEBI" id="CHEBI:18420"/>
    </cofactor>
</comment>
<dbReference type="InterPro" id="IPR029057">
    <property type="entry name" value="PRTase-like"/>
</dbReference>
<dbReference type="GO" id="GO:0005829">
    <property type="term" value="C:cytosol"/>
    <property type="evidence" value="ECO:0007669"/>
    <property type="project" value="TreeGrafter"/>
</dbReference>
<keyword evidence="10 15" id="KW-0660">Purine salvage</keyword>
<keyword evidence="18" id="KW-1185">Reference proteome</keyword>
<evidence type="ECO:0000256" key="14">
    <source>
        <dbReference type="ARBA" id="ARBA00049402"/>
    </source>
</evidence>
<dbReference type="GO" id="GO:0006166">
    <property type="term" value="P:purine ribonucleoside salvage"/>
    <property type="evidence" value="ECO:0007669"/>
    <property type="project" value="UniProtKB-KW"/>
</dbReference>
<dbReference type="FunFam" id="3.40.50.2020:FF:000006">
    <property type="entry name" value="Hypoxanthine phosphoribosyltransferase"/>
    <property type="match status" value="1"/>
</dbReference>
<proteinExistence type="inferred from homology"/>
<evidence type="ECO:0000256" key="11">
    <source>
        <dbReference type="ARBA" id="ARBA00022741"/>
    </source>
</evidence>
<dbReference type="NCBIfam" id="TIGR01203">
    <property type="entry name" value="HGPRTase"/>
    <property type="match status" value="1"/>
</dbReference>
<dbReference type="GO" id="GO:0052657">
    <property type="term" value="F:guanine phosphoribosyltransferase activity"/>
    <property type="evidence" value="ECO:0007669"/>
    <property type="project" value="UniProtKB-ARBA"/>
</dbReference>
<evidence type="ECO:0000256" key="13">
    <source>
        <dbReference type="ARBA" id="ARBA00048811"/>
    </source>
</evidence>
<evidence type="ECO:0000256" key="8">
    <source>
        <dbReference type="ARBA" id="ARBA00022679"/>
    </source>
</evidence>
<evidence type="ECO:0000256" key="10">
    <source>
        <dbReference type="ARBA" id="ARBA00022726"/>
    </source>
</evidence>
<evidence type="ECO:0000256" key="5">
    <source>
        <dbReference type="ARBA" id="ARBA00008391"/>
    </source>
</evidence>
<evidence type="ECO:0000256" key="12">
    <source>
        <dbReference type="ARBA" id="ARBA00022842"/>
    </source>
</evidence>
<evidence type="ECO:0000259" key="16">
    <source>
        <dbReference type="Pfam" id="PF00156"/>
    </source>
</evidence>
<comment type="pathway">
    <text evidence="3 15">Purine metabolism; IMP biosynthesis via salvage pathway; IMP from hypoxanthine: step 1/1.</text>
</comment>
<evidence type="ECO:0000256" key="6">
    <source>
        <dbReference type="ARBA" id="ARBA00022490"/>
    </source>
</evidence>
<keyword evidence="12 15" id="KW-0460">Magnesium</keyword>
<evidence type="ECO:0000256" key="9">
    <source>
        <dbReference type="ARBA" id="ARBA00022723"/>
    </source>
</evidence>
<dbReference type="PANTHER" id="PTHR43340">
    <property type="entry name" value="HYPOXANTHINE-GUANINE PHOSPHORIBOSYLTRANSFERASE"/>
    <property type="match status" value="1"/>
</dbReference>
<dbReference type="PANTHER" id="PTHR43340:SF1">
    <property type="entry name" value="HYPOXANTHINE PHOSPHORIBOSYLTRANSFERASE"/>
    <property type="match status" value="1"/>
</dbReference>
<evidence type="ECO:0000256" key="4">
    <source>
        <dbReference type="ARBA" id="ARBA00004676"/>
    </source>
</evidence>
<dbReference type="InterPro" id="IPR005904">
    <property type="entry name" value="Hxn_phspho_trans"/>
</dbReference>
<evidence type="ECO:0000256" key="2">
    <source>
        <dbReference type="ARBA" id="ARBA00004496"/>
    </source>
</evidence>
<dbReference type="GO" id="GO:0032264">
    <property type="term" value="P:IMP salvage"/>
    <property type="evidence" value="ECO:0007669"/>
    <property type="project" value="TreeGrafter"/>
</dbReference>
<dbReference type="CDD" id="cd06223">
    <property type="entry name" value="PRTases_typeI"/>
    <property type="match status" value="1"/>
</dbReference>
<keyword evidence="6 15" id="KW-0963">Cytoplasm</keyword>
<dbReference type="RefSeq" id="WP_270108192.1">
    <property type="nucleotide sequence ID" value="NZ_JAPZVP010000002.1"/>
</dbReference>
<feature type="domain" description="Phosphoribosyltransferase" evidence="16">
    <location>
        <begin position="47"/>
        <end position="191"/>
    </location>
</feature>
<dbReference type="EMBL" id="JAPZVP010000002">
    <property type="protein sequence ID" value="MDA1358389.1"/>
    <property type="molecule type" value="Genomic_DNA"/>
</dbReference>
<dbReference type="GO" id="GO:0000166">
    <property type="term" value="F:nucleotide binding"/>
    <property type="evidence" value="ECO:0007669"/>
    <property type="project" value="UniProtKB-KW"/>
</dbReference>
<evidence type="ECO:0000256" key="3">
    <source>
        <dbReference type="ARBA" id="ARBA00004669"/>
    </source>
</evidence>
<comment type="caution">
    <text evidence="17">The sequence shown here is derived from an EMBL/GenBank/DDBJ whole genome shotgun (WGS) entry which is preliminary data.</text>
</comment>
<evidence type="ECO:0000256" key="15">
    <source>
        <dbReference type="RuleBase" id="RU364099"/>
    </source>
</evidence>
<dbReference type="GO" id="GO:0046100">
    <property type="term" value="P:hypoxanthine metabolic process"/>
    <property type="evidence" value="ECO:0007669"/>
    <property type="project" value="TreeGrafter"/>
</dbReference>
<protein>
    <recommendedName>
        <fullName evidence="15">Hypoxanthine phosphoribosyltransferase</fullName>
        <ecNumber evidence="15">2.4.2.8</ecNumber>
    </recommendedName>
</protein>
<dbReference type="GO" id="GO:0000287">
    <property type="term" value="F:magnesium ion binding"/>
    <property type="evidence" value="ECO:0007669"/>
    <property type="project" value="TreeGrafter"/>
</dbReference>
<dbReference type="Gene3D" id="3.40.50.2020">
    <property type="match status" value="1"/>
</dbReference>
<keyword evidence="11 15" id="KW-0547">Nucleotide-binding</keyword>
<comment type="pathway">
    <text evidence="4">Purine metabolism; GMP biosynthesis via salvage pathway; GMP from guanine: step 1/1.</text>
</comment>
<dbReference type="GO" id="GO:0004422">
    <property type="term" value="F:hypoxanthine phosphoribosyltransferase activity"/>
    <property type="evidence" value="ECO:0007669"/>
    <property type="project" value="InterPro"/>
</dbReference>
<evidence type="ECO:0000313" key="17">
    <source>
        <dbReference type="EMBL" id="MDA1358389.1"/>
    </source>
</evidence>
<evidence type="ECO:0000256" key="1">
    <source>
        <dbReference type="ARBA" id="ARBA00001946"/>
    </source>
</evidence>
<gene>
    <name evidence="17" type="primary">hpt</name>
    <name evidence="17" type="ORF">O1R50_02080</name>
</gene>
<dbReference type="GO" id="GO:0032263">
    <property type="term" value="P:GMP salvage"/>
    <property type="evidence" value="ECO:0007669"/>
    <property type="project" value="TreeGrafter"/>
</dbReference>
<dbReference type="GO" id="GO:0006178">
    <property type="term" value="P:guanine salvage"/>
    <property type="evidence" value="ECO:0007669"/>
    <property type="project" value="TreeGrafter"/>
</dbReference>
<dbReference type="SUPFAM" id="SSF53271">
    <property type="entry name" value="PRTase-like"/>
    <property type="match status" value="1"/>
</dbReference>
<accession>A0A9X3P5E1</accession>
<comment type="catalytic activity">
    <reaction evidence="13">
        <text>GMP + diphosphate = guanine + 5-phospho-alpha-D-ribose 1-diphosphate</text>
        <dbReference type="Rhea" id="RHEA:25424"/>
        <dbReference type="ChEBI" id="CHEBI:16235"/>
        <dbReference type="ChEBI" id="CHEBI:33019"/>
        <dbReference type="ChEBI" id="CHEBI:58017"/>
        <dbReference type="ChEBI" id="CHEBI:58115"/>
        <dbReference type="EC" id="2.4.2.8"/>
    </reaction>
    <physiologicalReaction direction="right-to-left" evidence="13">
        <dbReference type="Rhea" id="RHEA:25426"/>
    </physiologicalReaction>
</comment>
<dbReference type="InterPro" id="IPR000836">
    <property type="entry name" value="PRTase_dom"/>
</dbReference>
<evidence type="ECO:0000313" key="18">
    <source>
        <dbReference type="Proteomes" id="UP001146067"/>
    </source>
</evidence>
<dbReference type="Proteomes" id="UP001146067">
    <property type="component" value="Unassembled WGS sequence"/>
</dbReference>
<sequence>MTSELASPPSVPSAAARDAVFDPDSWYAEEIERTIITEDEIRAKVAELGARVSADYADGVLADGDELLLVGVFKGAVMFMADFARALSVPVKMEFMALSSYGSHTTSSGTVRILKDIDSDVTGKHILVVEDIIDSGLTLDWLLKYLEGLHPASVSVVSMLRKPGVQRVDIPVKYLGFDIPNEFVVGYGLDYAERYRELPFIGVLDPAVYQK</sequence>
<name>A0A9X3P5E1_9ACTN</name>
<evidence type="ECO:0000256" key="7">
    <source>
        <dbReference type="ARBA" id="ARBA00022676"/>
    </source>
</evidence>
<comment type="subcellular location">
    <subcellularLocation>
        <location evidence="2 15">Cytoplasm</location>
    </subcellularLocation>
</comment>
<dbReference type="Pfam" id="PF00156">
    <property type="entry name" value="Pribosyltran"/>
    <property type="match status" value="1"/>
</dbReference>
<keyword evidence="9 15" id="KW-0479">Metal-binding</keyword>
<dbReference type="EC" id="2.4.2.8" evidence="15"/>